<comment type="function">
    <text evidence="1 9">May be involved in recombinational repair of damaged DNA.</text>
</comment>
<dbReference type="InterPro" id="IPR003395">
    <property type="entry name" value="RecF/RecN/SMC_N"/>
</dbReference>
<dbReference type="InterPro" id="IPR027417">
    <property type="entry name" value="P-loop_NTPase"/>
</dbReference>
<evidence type="ECO:0000256" key="5">
    <source>
        <dbReference type="ARBA" id="ARBA00022763"/>
    </source>
</evidence>
<sequence length="554" mass="62519">MLTSLSIKNYALIDDLQIDFPEGFIIITGETRRWKNPLLPLDALSLVLGKRADLSALRNTDEKCIIEAEFALEKYDFESVFTELDIDYAPDTFLRREILPSGKSRAFINDTPVTLDVLQQLGQLLVDIHSQHQTLALGSLEYQFQIIDAIANNQHLKSVYAQQLKALKQSEKKLSELIEFQKNANKEYDYNLHLLKELKSAPLQAGIQSELEEIYEQAANVEEIKERISEALQRLSDENIGVISQLRELKGIFGRLENYSQQYKQWFERTESVLIEMEDLQSEVFDVEENIETDPEVLAETSRKLQLIYDLQKKHQVSTVEELMLIQDKLETLVSQVENSADSITQQEQQVALQRTQTLATASQIHQLRQDVLPELDARLTSFMSELGMPNARFSITLTPTESFYANGTDELSFLFSANKGGSFGQLKKVASGGELSRIMLAVKAILAAHTALPTIMFDEIDTGVSGEISQKMGAIMKQMSGNRQVFAITHLPQVAAKGSTHFKVFKEDIDGKTTTQLKRLTQEERIDEISQMLGGKDSANSARNHAIELIRKG</sequence>
<evidence type="ECO:0000313" key="13">
    <source>
        <dbReference type="Proteomes" id="UP000044026"/>
    </source>
</evidence>
<keyword evidence="4" id="KW-0547">Nucleotide-binding</keyword>
<dbReference type="NCBIfam" id="TIGR00634">
    <property type="entry name" value="recN"/>
    <property type="match status" value="1"/>
</dbReference>
<dbReference type="EMBL" id="CDOE01000028">
    <property type="protein sequence ID" value="CEN33139.1"/>
    <property type="molecule type" value="Genomic_DNA"/>
</dbReference>
<evidence type="ECO:0000256" key="7">
    <source>
        <dbReference type="ARBA" id="ARBA00023204"/>
    </source>
</evidence>
<dbReference type="AlphaFoldDB" id="A0A0B7H3N0"/>
<dbReference type="Pfam" id="PF02463">
    <property type="entry name" value="SMC_N"/>
    <property type="match status" value="1"/>
</dbReference>
<dbReference type="GO" id="GO:0006281">
    <property type="term" value="P:DNA repair"/>
    <property type="evidence" value="ECO:0007669"/>
    <property type="project" value="UniProtKB-KW"/>
</dbReference>
<evidence type="ECO:0000256" key="9">
    <source>
        <dbReference type="PIRNR" id="PIRNR003128"/>
    </source>
</evidence>
<evidence type="ECO:0000256" key="6">
    <source>
        <dbReference type="ARBA" id="ARBA00022840"/>
    </source>
</evidence>
<evidence type="ECO:0000256" key="1">
    <source>
        <dbReference type="ARBA" id="ARBA00003618"/>
    </source>
</evidence>
<evidence type="ECO:0000313" key="12">
    <source>
        <dbReference type="EMBL" id="CEN33139.1"/>
    </source>
</evidence>
<keyword evidence="6" id="KW-0067">ATP-binding</keyword>
<organism evidence="12 13">
    <name type="scientific">Capnocytophaga canimorsus</name>
    <dbReference type="NCBI Taxonomy" id="28188"/>
    <lineage>
        <taxon>Bacteria</taxon>
        <taxon>Pseudomonadati</taxon>
        <taxon>Bacteroidota</taxon>
        <taxon>Flavobacteriia</taxon>
        <taxon>Flavobacteriales</taxon>
        <taxon>Flavobacteriaceae</taxon>
        <taxon>Capnocytophaga</taxon>
    </lineage>
</organism>
<proteinExistence type="inferred from homology"/>
<evidence type="ECO:0000256" key="4">
    <source>
        <dbReference type="ARBA" id="ARBA00022741"/>
    </source>
</evidence>
<keyword evidence="10" id="KW-0175">Coiled coil</keyword>
<evidence type="ECO:0000256" key="3">
    <source>
        <dbReference type="ARBA" id="ARBA00021315"/>
    </source>
</evidence>
<dbReference type="Proteomes" id="UP000044026">
    <property type="component" value="Unassembled WGS sequence"/>
</dbReference>
<keyword evidence="5 9" id="KW-0227">DNA damage</keyword>
<evidence type="ECO:0000256" key="8">
    <source>
        <dbReference type="ARBA" id="ARBA00033408"/>
    </source>
</evidence>
<dbReference type="Gene3D" id="3.40.50.300">
    <property type="entry name" value="P-loop containing nucleotide triphosphate hydrolases"/>
    <property type="match status" value="2"/>
</dbReference>
<evidence type="ECO:0000256" key="2">
    <source>
        <dbReference type="ARBA" id="ARBA00009441"/>
    </source>
</evidence>
<dbReference type="GO" id="GO:0005524">
    <property type="term" value="F:ATP binding"/>
    <property type="evidence" value="ECO:0007669"/>
    <property type="project" value="UniProtKB-KW"/>
</dbReference>
<reference evidence="12 13" key="1">
    <citation type="submission" date="2015-01" db="EMBL/GenBank/DDBJ databases">
        <authorList>
            <person name="Xiang T."/>
            <person name="Song Y."/>
            <person name="Huang L."/>
            <person name="Wang B."/>
            <person name="Wu P."/>
        </authorList>
    </citation>
    <scope>NUCLEOTIDE SEQUENCE [LARGE SCALE GENOMIC DNA]</scope>
    <source>
        <strain evidence="12 13">Cc12</strain>
    </source>
</reference>
<evidence type="ECO:0000259" key="11">
    <source>
        <dbReference type="Pfam" id="PF02463"/>
    </source>
</evidence>
<protein>
    <recommendedName>
        <fullName evidence="3 9">DNA repair protein RecN</fullName>
    </recommendedName>
    <alternativeName>
        <fullName evidence="8 9">Recombination protein N</fullName>
    </alternativeName>
</protein>
<dbReference type="SUPFAM" id="SSF52540">
    <property type="entry name" value="P-loop containing nucleoside triphosphate hydrolases"/>
    <property type="match status" value="2"/>
</dbReference>
<dbReference type="PIRSF" id="PIRSF003128">
    <property type="entry name" value="RecN"/>
    <property type="match status" value="1"/>
</dbReference>
<gene>
    <name evidence="12" type="ORF">CCAN12_340015</name>
</gene>
<comment type="similarity">
    <text evidence="2 9">Belongs to the RecN family.</text>
</comment>
<dbReference type="CDD" id="cd03241">
    <property type="entry name" value="ABC_RecN"/>
    <property type="match status" value="1"/>
</dbReference>
<accession>A0A0B7H3N0</accession>
<keyword evidence="7 9" id="KW-0234">DNA repair</keyword>
<dbReference type="GO" id="GO:0043590">
    <property type="term" value="C:bacterial nucleoid"/>
    <property type="evidence" value="ECO:0007669"/>
    <property type="project" value="TreeGrafter"/>
</dbReference>
<feature type="domain" description="RecF/RecN/SMC N-terminal" evidence="11">
    <location>
        <begin position="2"/>
        <end position="508"/>
    </location>
</feature>
<dbReference type="PANTHER" id="PTHR11059:SF0">
    <property type="entry name" value="DNA REPAIR PROTEIN RECN"/>
    <property type="match status" value="1"/>
</dbReference>
<evidence type="ECO:0000256" key="10">
    <source>
        <dbReference type="SAM" id="Coils"/>
    </source>
</evidence>
<dbReference type="GO" id="GO:0006310">
    <property type="term" value="P:DNA recombination"/>
    <property type="evidence" value="ECO:0007669"/>
    <property type="project" value="InterPro"/>
</dbReference>
<dbReference type="InterPro" id="IPR004604">
    <property type="entry name" value="DNA_recomb/repair_RecN"/>
</dbReference>
<feature type="coiled-coil region" evidence="10">
    <location>
        <begin position="211"/>
        <end position="238"/>
    </location>
</feature>
<dbReference type="PANTHER" id="PTHR11059">
    <property type="entry name" value="DNA REPAIR PROTEIN RECN"/>
    <property type="match status" value="1"/>
</dbReference>
<name>A0A0B7H3N0_9FLAO</name>
<dbReference type="GO" id="GO:0009432">
    <property type="term" value="P:SOS response"/>
    <property type="evidence" value="ECO:0007669"/>
    <property type="project" value="TreeGrafter"/>
</dbReference>